<evidence type="ECO:0000313" key="14">
    <source>
        <dbReference type="Proteomes" id="UP000286104"/>
    </source>
</evidence>
<organism evidence="4 11">
    <name type="scientific">Agathobacter rectalis</name>
    <dbReference type="NCBI Taxonomy" id="39491"/>
    <lineage>
        <taxon>Bacteria</taxon>
        <taxon>Bacillati</taxon>
        <taxon>Bacillota</taxon>
        <taxon>Clostridia</taxon>
        <taxon>Lachnospirales</taxon>
        <taxon>Lachnospiraceae</taxon>
        <taxon>Agathobacter</taxon>
    </lineage>
</organism>
<evidence type="ECO:0000313" key="11">
    <source>
        <dbReference type="Proteomes" id="UP000266066"/>
    </source>
</evidence>
<evidence type="ECO:0000313" key="13">
    <source>
        <dbReference type="Proteomes" id="UP000284296"/>
    </source>
</evidence>
<dbReference type="EMBL" id="QSQP01000018">
    <property type="protein sequence ID" value="RGK41127.1"/>
    <property type="molecule type" value="Genomic_DNA"/>
</dbReference>
<evidence type="ECO:0000256" key="1">
    <source>
        <dbReference type="SAM" id="Phobius"/>
    </source>
</evidence>
<dbReference type="Proteomes" id="UP000266066">
    <property type="component" value="Unassembled WGS sequence"/>
</dbReference>
<evidence type="ECO:0000313" key="3">
    <source>
        <dbReference type="EMBL" id="RGM71778.1"/>
    </source>
</evidence>
<name>A0A395V568_9FIRM</name>
<evidence type="ECO:0000313" key="9">
    <source>
        <dbReference type="Proteomes" id="UP000260758"/>
    </source>
</evidence>
<accession>A0A395V568</accession>
<keyword evidence="1" id="KW-0812">Transmembrane</keyword>
<dbReference type="Proteomes" id="UP000286104">
    <property type="component" value="Unassembled WGS sequence"/>
</dbReference>
<dbReference type="EMBL" id="QRXR01000007">
    <property type="protein sequence ID" value="RGU26415.1"/>
    <property type="molecule type" value="Genomic_DNA"/>
</dbReference>
<dbReference type="EMBL" id="QRXG01000015">
    <property type="protein sequence ID" value="RGT80582.1"/>
    <property type="molecule type" value="Genomic_DNA"/>
</dbReference>
<dbReference type="EMBL" id="QSHU01000015">
    <property type="protein sequence ID" value="RHC38474.1"/>
    <property type="molecule type" value="Genomic_DNA"/>
</dbReference>
<dbReference type="Proteomes" id="UP000283765">
    <property type="component" value="Unassembled WGS sequence"/>
</dbReference>
<dbReference type="Proteomes" id="UP000261052">
    <property type="component" value="Unassembled WGS sequence"/>
</dbReference>
<feature type="transmembrane region" description="Helical" evidence="1">
    <location>
        <begin position="41"/>
        <end position="59"/>
    </location>
</feature>
<evidence type="ECO:0000313" key="12">
    <source>
        <dbReference type="Proteomes" id="UP000283765"/>
    </source>
</evidence>
<evidence type="ECO:0000313" key="2">
    <source>
        <dbReference type="EMBL" id="RGK41127.1"/>
    </source>
</evidence>
<dbReference type="Proteomes" id="UP000284296">
    <property type="component" value="Unassembled WGS sequence"/>
</dbReference>
<dbReference type="EMBL" id="QRUJ01000003">
    <property type="protein sequence ID" value="RGR56028.1"/>
    <property type="molecule type" value="Genomic_DNA"/>
</dbReference>
<proteinExistence type="predicted"/>
<dbReference type="Proteomes" id="UP000286181">
    <property type="component" value="Unassembled WGS sequence"/>
</dbReference>
<evidence type="ECO:0000313" key="7">
    <source>
        <dbReference type="EMBL" id="RHC38474.1"/>
    </source>
</evidence>
<comment type="caution">
    <text evidence="4">The sequence shown here is derived from an EMBL/GenBank/DDBJ whole genome shotgun (WGS) entry which is preliminary data.</text>
</comment>
<sequence>MKKYTNISIYVRYSENMDTWKMSEKSLKTIDITANKRYNRYIRINVLGLVLSTAIMRYGCRG</sequence>
<keyword evidence="1" id="KW-0472">Membrane</keyword>
<gene>
    <name evidence="8" type="ORF">DW038_02825</name>
    <name evidence="7" type="ORF">DW848_11255</name>
    <name evidence="6" type="ORF">DWW89_05465</name>
    <name evidence="5" type="ORF">DWX06_09625</name>
    <name evidence="4" type="ORF">DWY38_04730</name>
    <name evidence="3" type="ORF">DXB99_07125</name>
    <name evidence="2" type="ORF">DXD13_12795</name>
</gene>
<keyword evidence="1" id="KW-1133">Transmembrane helix</keyword>
<protein>
    <submittedName>
        <fullName evidence="4">Uncharacterized protein</fullName>
    </submittedName>
</protein>
<evidence type="ECO:0000313" key="5">
    <source>
        <dbReference type="EMBL" id="RGT80582.1"/>
    </source>
</evidence>
<dbReference type="Proteomes" id="UP000260758">
    <property type="component" value="Unassembled WGS sequence"/>
</dbReference>
<dbReference type="EMBL" id="QSTP01000006">
    <property type="protein sequence ID" value="RGM71778.1"/>
    <property type="molecule type" value="Genomic_DNA"/>
</dbReference>
<dbReference type="AlphaFoldDB" id="A0A395V568"/>
<evidence type="ECO:0000313" key="15">
    <source>
        <dbReference type="Proteomes" id="UP000286181"/>
    </source>
</evidence>
<evidence type="ECO:0000313" key="10">
    <source>
        <dbReference type="Proteomes" id="UP000261052"/>
    </source>
</evidence>
<evidence type="ECO:0000313" key="4">
    <source>
        <dbReference type="EMBL" id="RGR56028.1"/>
    </source>
</evidence>
<evidence type="ECO:0000313" key="8">
    <source>
        <dbReference type="EMBL" id="RHL06886.1"/>
    </source>
</evidence>
<evidence type="ECO:0000313" key="6">
    <source>
        <dbReference type="EMBL" id="RGU26415.1"/>
    </source>
</evidence>
<dbReference type="EMBL" id="QROF01000002">
    <property type="protein sequence ID" value="RHL06886.1"/>
    <property type="molecule type" value="Genomic_DNA"/>
</dbReference>
<reference evidence="9 10" key="1">
    <citation type="submission" date="2018-08" db="EMBL/GenBank/DDBJ databases">
        <title>A genome reference for cultivated species of the human gut microbiota.</title>
        <authorList>
            <person name="Zou Y."/>
            <person name="Xue W."/>
            <person name="Luo G."/>
        </authorList>
    </citation>
    <scope>NUCLEOTIDE SEQUENCE [LARGE SCALE GENOMIC DNA]</scope>
    <source>
        <strain evidence="6 12">AF17-27</strain>
        <strain evidence="5 13">AF18-16LB</strain>
        <strain evidence="4 11">AF25-15</strain>
        <strain evidence="8 15">AF39-14AC</strain>
        <strain evidence="7 14">AM36-3AA</strain>
        <strain evidence="3 9">OM07-13</strain>
        <strain evidence="2 10">TF11-15AC</strain>
    </source>
</reference>